<dbReference type="PROSITE" id="PS51462">
    <property type="entry name" value="NUDIX"/>
    <property type="match status" value="1"/>
</dbReference>
<accession>A0A553HJZ0</accession>
<dbReference type="Gene3D" id="3.90.79.10">
    <property type="entry name" value="Nucleoside Triphosphate Pyrophosphohydrolase"/>
    <property type="match status" value="1"/>
</dbReference>
<name>A0A553HJZ0_9PEZI</name>
<dbReference type="PANTHER" id="PTHR13622:SF8">
    <property type="entry name" value="THIAMIN PYROPHOSPHOKINASE 1"/>
    <property type="match status" value="1"/>
</dbReference>
<dbReference type="OrthoDB" id="10261522at2759"/>
<dbReference type="EMBL" id="VFLP01000093">
    <property type="protein sequence ID" value="TRX88269.1"/>
    <property type="molecule type" value="Genomic_DNA"/>
</dbReference>
<dbReference type="InterPro" id="IPR000086">
    <property type="entry name" value="NUDIX_hydrolase_dom"/>
</dbReference>
<evidence type="ECO:0000259" key="1">
    <source>
        <dbReference type="PROSITE" id="PS51462"/>
    </source>
</evidence>
<evidence type="ECO:0000313" key="2">
    <source>
        <dbReference type="EMBL" id="TRX88269.1"/>
    </source>
</evidence>
<dbReference type="CDD" id="cd03676">
    <property type="entry name" value="NUDIX_Tnr3_like"/>
    <property type="match status" value="1"/>
</dbReference>
<dbReference type="InterPro" id="IPR031804">
    <property type="entry name" value="DUF4743"/>
</dbReference>
<dbReference type="STRING" id="2512241.A0A553HJZ0"/>
<dbReference type="Proteomes" id="UP000319160">
    <property type="component" value="Unassembled WGS sequence"/>
</dbReference>
<evidence type="ECO:0000313" key="3">
    <source>
        <dbReference type="Proteomes" id="UP000319160"/>
    </source>
</evidence>
<feature type="domain" description="Nudix hydrolase" evidence="1">
    <location>
        <begin position="137"/>
        <end position="296"/>
    </location>
</feature>
<protein>
    <recommendedName>
        <fullName evidence="1">Nudix hydrolase domain-containing protein</fullName>
    </recommendedName>
</protein>
<reference evidence="3" key="1">
    <citation type="submission" date="2019-06" db="EMBL/GenBank/DDBJ databases">
        <title>Draft genome sequence of the griseofulvin-producing fungus Xylaria cubensis strain G536.</title>
        <authorList>
            <person name="Mead M.E."/>
            <person name="Raja H.A."/>
            <person name="Steenwyk J.L."/>
            <person name="Knowles S.L."/>
            <person name="Oberlies N.H."/>
            <person name="Rokas A."/>
        </authorList>
    </citation>
    <scope>NUCLEOTIDE SEQUENCE [LARGE SCALE GENOMIC DNA]</scope>
    <source>
        <strain evidence="3">G536</strain>
    </source>
</reference>
<keyword evidence="3" id="KW-1185">Reference proteome</keyword>
<dbReference type="PANTHER" id="PTHR13622">
    <property type="entry name" value="THIAMIN PYROPHOSPHOKINASE"/>
    <property type="match status" value="1"/>
</dbReference>
<proteinExistence type="predicted"/>
<dbReference type="SUPFAM" id="SSF55811">
    <property type="entry name" value="Nudix"/>
    <property type="match status" value="1"/>
</dbReference>
<organism evidence="2 3">
    <name type="scientific">Xylaria flabelliformis</name>
    <dbReference type="NCBI Taxonomy" id="2512241"/>
    <lineage>
        <taxon>Eukaryota</taxon>
        <taxon>Fungi</taxon>
        <taxon>Dikarya</taxon>
        <taxon>Ascomycota</taxon>
        <taxon>Pezizomycotina</taxon>
        <taxon>Sordariomycetes</taxon>
        <taxon>Xylariomycetidae</taxon>
        <taxon>Xylariales</taxon>
        <taxon>Xylariaceae</taxon>
        <taxon>Xylaria</taxon>
    </lineage>
</organism>
<dbReference type="InterPro" id="IPR015797">
    <property type="entry name" value="NUDIX_hydrolase-like_dom_sf"/>
</dbReference>
<sequence>MSQPTQFTSLLDVINHCDDFPHPSRNLKAYSTRVNSLYHFKVSGESATLGYMLPSIARIFASYPNWVLNTKSRPKMLTLTTSPDEASRSAAIAATLASLRERRIFDVLYNWRDELKPAYGSSGTLLFSIERAAFPLLGIVGYGVMLLAYTRSEGKGKDVSGIWVQRRSHSARTHPGHLDGTAAGGIPIAATPFATLLVEAEEEASLAKGLVSARVKACGTLSYFHTRRKEMGGEVGLLQPGVHFLYEMELLPDDEDVRPKSNDKNVAGFELMTPEELKSEILAGRAKPWFALAAIDFFVRHGIITEENERDYVEICMRLHRNLEFPVFGVSFLNR</sequence>
<dbReference type="GO" id="GO:0044715">
    <property type="term" value="F:8-oxo-dGDP phosphatase activity"/>
    <property type="evidence" value="ECO:0007669"/>
    <property type="project" value="TreeGrafter"/>
</dbReference>
<gene>
    <name evidence="2" type="ORF">FHL15_010836</name>
</gene>
<comment type="caution">
    <text evidence="2">The sequence shown here is derived from an EMBL/GenBank/DDBJ whole genome shotgun (WGS) entry which is preliminary data.</text>
</comment>
<dbReference type="AlphaFoldDB" id="A0A553HJZ0"/>
<dbReference type="Pfam" id="PF15916">
    <property type="entry name" value="DUF4743"/>
    <property type="match status" value="1"/>
</dbReference>